<dbReference type="PANTHER" id="PTHR43611">
    <property type="entry name" value="ALPHA-D-GLUCOSE 1-PHOSPHATE PHOSPHATASE"/>
    <property type="match status" value="1"/>
</dbReference>
<dbReference type="Pfam" id="PF00702">
    <property type="entry name" value="Hydrolase"/>
    <property type="match status" value="1"/>
</dbReference>
<name>A0A1T5MFJ9_9BACT</name>
<dbReference type="Proteomes" id="UP000190961">
    <property type="component" value="Unassembled WGS sequence"/>
</dbReference>
<dbReference type="InterPro" id="IPR036412">
    <property type="entry name" value="HAD-like_sf"/>
</dbReference>
<dbReference type="SFLD" id="SFLDG01129">
    <property type="entry name" value="C1.5:_HAD__Beta-PGM__Phosphata"/>
    <property type="match status" value="1"/>
</dbReference>
<keyword evidence="1" id="KW-0378">Hydrolase</keyword>
<dbReference type="SUPFAM" id="SSF56784">
    <property type="entry name" value="HAD-like"/>
    <property type="match status" value="1"/>
</dbReference>
<dbReference type="PANTHER" id="PTHR43611:SF3">
    <property type="entry name" value="FLAVIN MONONUCLEOTIDE HYDROLASE 1, CHLOROPLATIC"/>
    <property type="match status" value="1"/>
</dbReference>
<dbReference type="Gene3D" id="3.40.50.1000">
    <property type="entry name" value="HAD superfamily/HAD-like"/>
    <property type="match status" value="1"/>
</dbReference>
<organism evidence="1 2">
    <name type="scientific">Ohtaekwangia koreensis</name>
    <dbReference type="NCBI Taxonomy" id="688867"/>
    <lineage>
        <taxon>Bacteria</taxon>
        <taxon>Pseudomonadati</taxon>
        <taxon>Bacteroidota</taxon>
        <taxon>Cytophagia</taxon>
        <taxon>Cytophagales</taxon>
        <taxon>Fulvivirgaceae</taxon>
        <taxon>Ohtaekwangia</taxon>
    </lineage>
</organism>
<dbReference type="NCBIfam" id="TIGR01509">
    <property type="entry name" value="HAD-SF-IA-v3"/>
    <property type="match status" value="1"/>
</dbReference>
<dbReference type="CDD" id="cd02603">
    <property type="entry name" value="HAD_sEH-N_like"/>
    <property type="match status" value="1"/>
</dbReference>
<evidence type="ECO:0000313" key="2">
    <source>
        <dbReference type="Proteomes" id="UP000190961"/>
    </source>
</evidence>
<dbReference type="InterPro" id="IPR023198">
    <property type="entry name" value="PGP-like_dom2"/>
</dbReference>
<dbReference type="Gene3D" id="1.10.150.240">
    <property type="entry name" value="Putative phosphatase, domain 2"/>
    <property type="match status" value="1"/>
</dbReference>
<dbReference type="STRING" id="688867.SAMN05660236_5212"/>
<proteinExistence type="predicted"/>
<dbReference type="RefSeq" id="WP_079689704.1">
    <property type="nucleotide sequence ID" value="NZ_FUZU01000004.1"/>
</dbReference>
<dbReference type="InterPro" id="IPR006439">
    <property type="entry name" value="HAD-SF_hydro_IA"/>
</dbReference>
<dbReference type="InterPro" id="IPR023214">
    <property type="entry name" value="HAD_sf"/>
</dbReference>
<sequence>MAQDSSIKNLIFDLGGVILDLSVDHTLQSFAEISGLKKEKVKELFISSKGFLDYEKGEIEDDEFRSFVRDLYSVQADDATLDASWNAMLLGIPRQKLDLLLTLKEKFNVYLLSNTNNIHLNYINDQILTPVFGEKSLDRYFHKTYYSHYMKKRKPDADIFEQVLEENNLKPQETLFLDDNADNIGGAHALGIQTVHVITPNHIIDYFHA</sequence>
<dbReference type="EMBL" id="FUZU01000004">
    <property type="protein sequence ID" value="SKC86659.1"/>
    <property type="molecule type" value="Genomic_DNA"/>
</dbReference>
<evidence type="ECO:0000313" key="1">
    <source>
        <dbReference type="EMBL" id="SKC86659.1"/>
    </source>
</evidence>
<protein>
    <submittedName>
        <fullName evidence="1">Putative hydrolase of the HAD superfamily</fullName>
    </submittedName>
</protein>
<reference evidence="1 2" key="1">
    <citation type="submission" date="2017-02" db="EMBL/GenBank/DDBJ databases">
        <authorList>
            <person name="Peterson S.W."/>
        </authorList>
    </citation>
    <scope>NUCLEOTIDE SEQUENCE [LARGE SCALE GENOMIC DNA]</scope>
    <source>
        <strain evidence="1 2">DSM 25262</strain>
    </source>
</reference>
<dbReference type="OrthoDB" id="9797415at2"/>
<dbReference type="SFLD" id="SFLDS00003">
    <property type="entry name" value="Haloacid_Dehalogenase"/>
    <property type="match status" value="1"/>
</dbReference>
<accession>A0A1T5MFJ9</accession>
<gene>
    <name evidence="1" type="ORF">SAMN05660236_5212</name>
</gene>
<dbReference type="AlphaFoldDB" id="A0A1T5MFJ9"/>
<dbReference type="GO" id="GO:0016787">
    <property type="term" value="F:hydrolase activity"/>
    <property type="evidence" value="ECO:0007669"/>
    <property type="project" value="UniProtKB-KW"/>
</dbReference>
<dbReference type="PRINTS" id="PR00413">
    <property type="entry name" value="HADHALOGNASE"/>
</dbReference>
<keyword evidence="2" id="KW-1185">Reference proteome</keyword>